<dbReference type="SMART" id="SM00388">
    <property type="entry name" value="HisKA"/>
    <property type="match status" value="1"/>
</dbReference>
<dbReference type="InterPro" id="IPR000700">
    <property type="entry name" value="PAS-assoc_C"/>
</dbReference>
<keyword evidence="6 15" id="KW-0812">Transmembrane</keyword>
<keyword evidence="12 15" id="KW-0472">Membrane</keyword>
<dbReference type="InterPro" id="IPR005467">
    <property type="entry name" value="His_kinase_dom"/>
</dbReference>
<keyword evidence="9" id="KW-0067">ATP-binding</keyword>
<dbReference type="SMART" id="SM00091">
    <property type="entry name" value="PAS"/>
    <property type="match status" value="1"/>
</dbReference>
<dbReference type="FunFam" id="1.10.287.130:FF:000055">
    <property type="entry name" value="Two-component sensor histidine kinase"/>
    <property type="match status" value="1"/>
</dbReference>
<dbReference type="GO" id="GO:0006355">
    <property type="term" value="P:regulation of DNA-templated transcription"/>
    <property type="evidence" value="ECO:0007669"/>
    <property type="project" value="InterPro"/>
</dbReference>
<evidence type="ECO:0000256" key="15">
    <source>
        <dbReference type="SAM" id="Phobius"/>
    </source>
</evidence>
<keyword evidence="8 19" id="KW-0418">Kinase</keyword>
<gene>
    <name evidence="19" type="ORF">B7Y86_14740</name>
</gene>
<dbReference type="Pfam" id="PF02518">
    <property type="entry name" value="HATPase_c"/>
    <property type="match status" value="1"/>
</dbReference>
<comment type="caution">
    <text evidence="19">The sequence shown here is derived from an EMBL/GenBank/DDBJ whole genome shotgun (WGS) entry which is preliminary data.</text>
</comment>
<evidence type="ECO:0000256" key="2">
    <source>
        <dbReference type="ARBA" id="ARBA00004141"/>
    </source>
</evidence>
<dbReference type="CDD" id="cd00082">
    <property type="entry name" value="HisKA"/>
    <property type="match status" value="1"/>
</dbReference>
<protein>
    <recommendedName>
        <fullName evidence="14">Sensor protein FixL</fullName>
        <ecNumber evidence="3">2.7.13.3</ecNumber>
    </recommendedName>
</protein>
<keyword evidence="11" id="KW-0902">Two-component regulatory system</keyword>
<dbReference type="AlphaFoldDB" id="A0A258HFG1"/>
<feature type="transmembrane region" description="Helical" evidence="15">
    <location>
        <begin position="40"/>
        <end position="57"/>
    </location>
</feature>
<dbReference type="Gene3D" id="3.30.450.20">
    <property type="entry name" value="PAS domain"/>
    <property type="match status" value="1"/>
</dbReference>
<feature type="transmembrane region" description="Helical" evidence="15">
    <location>
        <begin position="16"/>
        <end position="34"/>
    </location>
</feature>
<evidence type="ECO:0000256" key="3">
    <source>
        <dbReference type="ARBA" id="ARBA00012438"/>
    </source>
</evidence>
<dbReference type="InterPro" id="IPR025201">
    <property type="entry name" value="KdpD_TM"/>
</dbReference>
<evidence type="ECO:0000313" key="20">
    <source>
        <dbReference type="Proteomes" id="UP000216147"/>
    </source>
</evidence>
<feature type="transmembrane region" description="Helical" evidence="15">
    <location>
        <begin position="64"/>
        <end position="83"/>
    </location>
</feature>
<dbReference type="InterPro" id="IPR003661">
    <property type="entry name" value="HisK_dim/P_dom"/>
</dbReference>
<keyword evidence="10 15" id="KW-1133">Transmembrane helix</keyword>
<sequence>MQLTSAIDRSLSRREGYLAAIVGAVIAVGLRLALSPVFDQRSLFILYVPMVLVAAALGGRGPALLATALGLAIGAVTLQGALWSDPANLIDAFGFALLGPFIAVAGERLRRRSREAASRQAHLQSILETVPEAMIVIGDQGVIQSFSATAERLFGWSPEDAIGQNVRILMPEPYRTEHDHYLHRYERTGERRIIGTGRIVVGERRDGSTFPMELAIGEARVGTSRFFTGFVRDLTERRDQERRLQELQSELVHVSRLTAMGEMASALAHELNQPLSAIASYMRGSVTLLDGPDPDLAKLRKALDSAAGQALRAGDVIKHLREFVDKGETEHTLEDPAKLMEEASALALLGIKDQDVRVDLRLPRDLGTVIVDKIQIQQVALNLIRNALDAMAGSPLRQLEVSIRADDDHMIRISVKDTGPGLEPSVRERLFAPFVTTKATGMGVGLSICRTIVEAHGGRIWADDNLDGGATFCFTLPRAGDPAHD</sequence>
<evidence type="ECO:0000256" key="12">
    <source>
        <dbReference type="ARBA" id="ARBA00023136"/>
    </source>
</evidence>
<dbReference type="PANTHER" id="PTHR43065:SF10">
    <property type="entry name" value="PEROXIDE STRESS-ACTIVATED HISTIDINE KINASE MAK3"/>
    <property type="match status" value="1"/>
</dbReference>
<comment type="subcellular location">
    <subcellularLocation>
        <location evidence="2">Membrane</location>
        <topology evidence="2">Multi-pass membrane protein</topology>
    </subcellularLocation>
</comment>
<dbReference type="InterPro" id="IPR035965">
    <property type="entry name" value="PAS-like_dom_sf"/>
</dbReference>
<evidence type="ECO:0000256" key="6">
    <source>
        <dbReference type="ARBA" id="ARBA00022692"/>
    </source>
</evidence>
<evidence type="ECO:0000256" key="10">
    <source>
        <dbReference type="ARBA" id="ARBA00022989"/>
    </source>
</evidence>
<organism evidence="19 20">
    <name type="scientific">Brevundimonas subvibrioides</name>
    <dbReference type="NCBI Taxonomy" id="74313"/>
    <lineage>
        <taxon>Bacteria</taxon>
        <taxon>Pseudomonadati</taxon>
        <taxon>Pseudomonadota</taxon>
        <taxon>Alphaproteobacteria</taxon>
        <taxon>Caulobacterales</taxon>
        <taxon>Caulobacteraceae</taxon>
        <taxon>Brevundimonas</taxon>
    </lineage>
</organism>
<dbReference type="Gene3D" id="1.20.120.620">
    <property type="entry name" value="Backbone structure of the membrane domain of e. Coli histidine kinase receptor kdpd"/>
    <property type="match status" value="1"/>
</dbReference>
<keyword evidence="5" id="KW-0808">Transferase</keyword>
<dbReference type="SUPFAM" id="SSF47384">
    <property type="entry name" value="Homodimeric domain of signal transducing histidine kinase"/>
    <property type="match status" value="1"/>
</dbReference>
<evidence type="ECO:0000259" key="18">
    <source>
        <dbReference type="PROSITE" id="PS50113"/>
    </source>
</evidence>
<dbReference type="NCBIfam" id="TIGR00229">
    <property type="entry name" value="sensory_box"/>
    <property type="match status" value="1"/>
</dbReference>
<evidence type="ECO:0000256" key="8">
    <source>
        <dbReference type="ARBA" id="ARBA00022777"/>
    </source>
</evidence>
<dbReference type="InterPro" id="IPR003594">
    <property type="entry name" value="HATPase_dom"/>
</dbReference>
<dbReference type="EMBL" id="NCEQ01000017">
    <property type="protein sequence ID" value="OYX55058.1"/>
    <property type="molecule type" value="Genomic_DNA"/>
</dbReference>
<feature type="domain" description="PAS" evidence="17">
    <location>
        <begin position="119"/>
        <end position="172"/>
    </location>
</feature>
<evidence type="ECO:0000256" key="4">
    <source>
        <dbReference type="ARBA" id="ARBA00022553"/>
    </source>
</evidence>
<dbReference type="SUPFAM" id="SSF55785">
    <property type="entry name" value="PYP-like sensor domain (PAS domain)"/>
    <property type="match status" value="1"/>
</dbReference>
<dbReference type="InterPro" id="IPR004358">
    <property type="entry name" value="Sig_transdc_His_kin-like_C"/>
</dbReference>
<dbReference type="GO" id="GO:0016020">
    <property type="term" value="C:membrane"/>
    <property type="evidence" value="ECO:0007669"/>
    <property type="project" value="UniProtKB-SubCell"/>
</dbReference>
<proteinExistence type="predicted"/>
<dbReference type="PROSITE" id="PS50109">
    <property type="entry name" value="HIS_KIN"/>
    <property type="match status" value="1"/>
</dbReference>
<reference evidence="19 20" key="1">
    <citation type="submission" date="2017-03" db="EMBL/GenBank/DDBJ databases">
        <title>Lifting the veil on microbial sulfur biogeochemistry in mining wastewaters.</title>
        <authorList>
            <person name="Kantor R.S."/>
            <person name="Colenbrander Nelson T."/>
            <person name="Marshall S."/>
            <person name="Bennett D."/>
            <person name="Apte S."/>
            <person name="Camacho D."/>
            <person name="Thomas B.C."/>
            <person name="Warren L.A."/>
            <person name="Banfield J.F."/>
        </authorList>
    </citation>
    <scope>NUCLEOTIDE SEQUENCE [LARGE SCALE GENOMIC DNA]</scope>
    <source>
        <strain evidence="19">32-68-21</strain>
    </source>
</reference>
<dbReference type="Gene3D" id="1.10.287.130">
    <property type="match status" value="1"/>
</dbReference>
<dbReference type="PROSITE" id="PS50112">
    <property type="entry name" value="PAS"/>
    <property type="match status" value="1"/>
</dbReference>
<evidence type="ECO:0000259" key="17">
    <source>
        <dbReference type="PROSITE" id="PS50112"/>
    </source>
</evidence>
<dbReference type="PROSITE" id="PS50113">
    <property type="entry name" value="PAC"/>
    <property type="match status" value="1"/>
</dbReference>
<evidence type="ECO:0000259" key="16">
    <source>
        <dbReference type="PROSITE" id="PS50109"/>
    </source>
</evidence>
<dbReference type="InterPro" id="IPR038318">
    <property type="entry name" value="KdpD_sf"/>
</dbReference>
<dbReference type="Proteomes" id="UP000216147">
    <property type="component" value="Unassembled WGS sequence"/>
</dbReference>
<dbReference type="FunFam" id="3.30.450.20:FF:000060">
    <property type="entry name" value="Sensor protein FixL"/>
    <property type="match status" value="1"/>
</dbReference>
<keyword evidence="7" id="KW-0547">Nucleotide-binding</keyword>
<dbReference type="PRINTS" id="PR00344">
    <property type="entry name" value="BCTRLSENSOR"/>
</dbReference>
<dbReference type="Pfam" id="PF00512">
    <property type="entry name" value="HisKA"/>
    <property type="match status" value="1"/>
</dbReference>
<dbReference type="GO" id="GO:0000155">
    <property type="term" value="F:phosphorelay sensor kinase activity"/>
    <property type="evidence" value="ECO:0007669"/>
    <property type="project" value="InterPro"/>
</dbReference>
<keyword evidence="4" id="KW-0597">Phosphoprotein</keyword>
<dbReference type="Gene3D" id="3.30.565.10">
    <property type="entry name" value="Histidine kinase-like ATPase, C-terminal domain"/>
    <property type="match status" value="1"/>
</dbReference>
<dbReference type="Pfam" id="PF00989">
    <property type="entry name" value="PAS"/>
    <property type="match status" value="1"/>
</dbReference>
<evidence type="ECO:0000256" key="7">
    <source>
        <dbReference type="ARBA" id="ARBA00022741"/>
    </source>
</evidence>
<dbReference type="InterPro" id="IPR036097">
    <property type="entry name" value="HisK_dim/P_sf"/>
</dbReference>
<feature type="domain" description="Histidine kinase" evidence="16">
    <location>
        <begin position="266"/>
        <end position="480"/>
    </location>
</feature>
<evidence type="ECO:0000313" key="19">
    <source>
        <dbReference type="EMBL" id="OYX55058.1"/>
    </source>
</evidence>
<dbReference type="Pfam" id="PF13493">
    <property type="entry name" value="DUF4118"/>
    <property type="match status" value="1"/>
</dbReference>
<dbReference type="PANTHER" id="PTHR43065">
    <property type="entry name" value="SENSOR HISTIDINE KINASE"/>
    <property type="match status" value="1"/>
</dbReference>
<evidence type="ECO:0000256" key="1">
    <source>
        <dbReference type="ARBA" id="ARBA00000085"/>
    </source>
</evidence>
<name>A0A258HFG1_9CAUL</name>
<evidence type="ECO:0000256" key="9">
    <source>
        <dbReference type="ARBA" id="ARBA00022840"/>
    </source>
</evidence>
<dbReference type="CDD" id="cd00130">
    <property type="entry name" value="PAS"/>
    <property type="match status" value="1"/>
</dbReference>
<dbReference type="InterPro" id="IPR036890">
    <property type="entry name" value="HATPase_C_sf"/>
</dbReference>
<accession>A0A258HFG1</accession>
<dbReference type="InterPro" id="IPR000014">
    <property type="entry name" value="PAS"/>
</dbReference>
<comment type="function">
    <text evidence="13">Putative oxygen sensor; modulates the activity of FixJ, a transcriptional activator of nitrogen fixation fixK gene. FixL probably acts as a kinase that phosphorylates FixJ.</text>
</comment>
<evidence type="ECO:0000256" key="11">
    <source>
        <dbReference type="ARBA" id="ARBA00023012"/>
    </source>
</evidence>
<dbReference type="SUPFAM" id="SSF55874">
    <property type="entry name" value="ATPase domain of HSP90 chaperone/DNA topoisomerase II/histidine kinase"/>
    <property type="match status" value="1"/>
</dbReference>
<evidence type="ECO:0000256" key="13">
    <source>
        <dbReference type="ARBA" id="ARBA00059827"/>
    </source>
</evidence>
<dbReference type="EC" id="2.7.13.3" evidence="3"/>
<dbReference type="InterPro" id="IPR013767">
    <property type="entry name" value="PAS_fold"/>
</dbReference>
<evidence type="ECO:0000256" key="14">
    <source>
        <dbReference type="ARBA" id="ARBA00070616"/>
    </source>
</evidence>
<comment type="catalytic activity">
    <reaction evidence="1">
        <text>ATP + protein L-histidine = ADP + protein N-phospho-L-histidine.</text>
        <dbReference type="EC" id="2.7.13.3"/>
    </reaction>
</comment>
<dbReference type="Gene3D" id="6.10.250.2580">
    <property type="match status" value="1"/>
</dbReference>
<feature type="domain" description="PAC" evidence="18">
    <location>
        <begin position="187"/>
        <end position="246"/>
    </location>
</feature>
<dbReference type="SMART" id="SM00387">
    <property type="entry name" value="HATPase_c"/>
    <property type="match status" value="1"/>
</dbReference>
<evidence type="ECO:0000256" key="5">
    <source>
        <dbReference type="ARBA" id="ARBA00022679"/>
    </source>
</evidence>
<dbReference type="GO" id="GO:0005524">
    <property type="term" value="F:ATP binding"/>
    <property type="evidence" value="ECO:0007669"/>
    <property type="project" value="UniProtKB-KW"/>
</dbReference>